<evidence type="ECO:0000313" key="4">
    <source>
        <dbReference type="Proteomes" id="UP001166304"/>
    </source>
</evidence>
<organism evidence="3 4">
    <name type="scientific">Haloarcula salina</name>
    <dbReference type="NCBI Taxonomy" id="1429914"/>
    <lineage>
        <taxon>Archaea</taxon>
        <taxon>Methanobacteriati</taxon>
        <taxon>Methanobacteriota</taxon>
        <taxon>Stenosarchaea group</taxon>
        <taxon>Halobacteria</taxon>
        <taxon>Halobacteriales</taxon>
        <taxon>Haloarculaceae</taxon>
        <taxon>Haloarcula</taxon>
    </lineage>
</organism>
<evidence type="ECO:0000313" key="3">
    <source>
        <dbReference type="EMBL" id="MBV0900810.1"/>
    </source>
</evidence>
<sequence length="153" mass="17012">MRDRLLLDAMLGKLATYLRMCGYDAAYALDRDAEADEDALGLAVSEDRLLLTRDERLANRAPESVLLTERDVTDQLRELAVADFPLELPAEPSRCSACNGPVERVEPSERTPEYAPDASDERVWRCADCGQHFWKGSHWDAVAATLGDLESGE</sequence>
<feature type="domain" description="Mut7-C RNAse" evidence="2">
    <location>
        <begin position="4"/>
        <end position="145"/>
    </location>
</feature>
<evidence type="ECO:0000259" key="2">
    <source>
        <dbReference type="Pfam" id="PF01927"/>
    </source>
</evidence>
<dbReference type="PANTHER" id="PTHR39081">
    <property type="entry name" value="MUT7-C DOMAIN-CONTAINING PROTEIN"/>
    <property type="match status" value="1"/>
</dbReference>
<gene>
    <name evidence="3" type="ORF">KTS37_03325</name>
</gene>
<feature type="region of interest" description="Disordered" evidence="1">
    <location>
        <begin position="97"/>
        <end position="118"/>
    </location>
</feature>
<dbReference type="AlphaFoldDB" id="A0AA41FYB4"/>
<dbReference type="RefSeq" id="WP_162411913.1">
    <property type="nucleotide sequence ID" value="NZ_JAHQXE010000001.1"/>
</dbReference>
<dbReference type="PANTHER" id="PTHR39081:SF1">
    <property type="entry name" value="MUT7-C RNASE DOMAIN-CONTAINING PROTEIN"/>
    <property type="match status" value="1"/>
</dbReference>
<feature type="compositionally biased region" description="Basic and acidic residues" evidence="1">
    <location>
        <begin position="103"/>
        <end position="112"/>
    </location>
</feature>
<protein>
    <submittedName>
        <fullName evidence="3">Mut7-C RNAse domain-containing protein</fullName>
    </submittedName>
</protein>
<proteinExistence type="predicted"/>
<dbReference type="Proteomes" id="UP001166304">
    <property type="component" value="Unassembled WGS sequence"/>
</dbReference>
<dbReference type="EMBL" id="JAHQXE010000001">
    <property type="protein sequence ID" value="MBV0900810.1"/>
    <property type="molecule type" value="Genomic_DNA"/>
</dbReference>
<keyword evidence="4" id="KW-1185">Reference proteome</keyword>
<reference evidence="3" key="1">
    <citation type="submission" date="2021-06" db="EMBL/GenBank/DDBJ databases">
        <title>New haloarchaea isolates fom saline soil.</title>
        <authorList>
            <person name="Duran-Viseras A."/>
            <person name="Sanchez-Porro C.S."/>
            <person name="Ventosa A."/>
        </authorList>
    </citation>
    <scope>NUCLEOTIDE SEQUENCE</scope>
    <source>
        <strain evidence="3">JCM 18369</strain>
    </source>
</reference>
<evidence type="ECO:0000256" key="1">
    <source>
        <dbReference type="SAM" id="MobiDB-lite"/>
    </source>
</evidence>
<dbReference type="InterPro" id="IPR002782">
    <property type="entry name" value="Mut7-C_RNAse_dom"/>
</dbReference>
<accession>A0AA41FYB4</accession>
<name>A0AA41FYB4_9EURY</name>
<dbReference type="Pfam" id="PF01927">
    <property type="entry name" value="Mut7-C"/>
    <property type="match status" value="1"/>
</dbReference>
<comment type="caution">
    <text evidence="3">The sequence shown here is derived from an EMBL/GenBank/DDBJ whole genome shotgun (WGS) entry which is preliminary data.</text>
</comment>